<protein>
    <recommendedName>
        <fullName evidence="4">Long-chain fatty acid transport protein</fullName>
    </recommendedName>
</protein>
<feature type="signal peptide" evidence="1">
    <location>
        <begin position="1"/>
        <end position="19"/>
    </location>
</feature>
<evidence type="ECO:0000313" key="2">
    <source>
        <dbReference type="EMBL" id="MEM0575983.1"/>
    </source>
</evidence>
<dbReference type="RefSeq" id="WP_342691041.1">
    <property type="nucleotide sequence ID" value="NZ_JBCGDP010000004.1"/>
</dbReference>
<evidence type="ECO:0008006" key="4">
    <source>
        <dbReference type="Google" id="ProtNLM"/>
    </source>
</evidence>
<name>A0ABU9NL04_9FLAO</name>
<proteinExistence type="predicted"/>
<keyword evidence="3" id="KW-1185">Reference proteome</keyword>
<sequence length="415" mass="45606">MIKKIFIAASLLFSLVSLAQQGTSSPYSYYGIGDIRYRGMLENRSMGGVAIEQDSIHINVENAASYANLKLTTLTMGGTYGTKTLKDDTNSASAKRTTLDYMVVAIPIGKLGVGFGLMPFSSVGYKIQSISPDGSQNNKRLEGTGGVNKVFFGTGYKLTKNFSIGADVQYNFGKIETDNLEYVTEVPVGTRETNVAYISGLNFNVGAMYQAKITPKLNLYSSVNYTFQGNLTSENTRTISTVDYEGTFDIDPEGFDEVTTTRELELPSKVTLGLGFGVSRKWMLGAEVAMREAGNLANNYNNVAGVTFKKYSRYSVGGYYIPNYNSFTSYAKRIVYRGGFRYEKTGLMVQNHSIDDKSVTLGFGLPSVGSFSNFNIGLEYGIKGTTVAGLIQENYFNASVSFSLSDKWFVKRKFY</sequence>
<reference evidence="2 3" key="1">
    <citation type="submission" date="2024-03" db="EMBL/GenBank/DDBJ databases">
        <title>Two novel species of the genus Flavobacterium exhibiting potentially degradation of complex polysaccharides.</title>
        <authorList>
            <person name="Lian X."/>
        </authorList>
    </citation>
    <scope>NUCLEOTIDE SEQUENCE [LARGE SCALE GENOMIC DNA]</scope>
    <source>
        <strain evidence="2 3">N6</strain>
    </source>
</reference>
<organism evidence="2 3">
    <name type="scientific">Flavobacterium polysaccharolyticum</name>
    <dbReference type="NCBI Taxonomy" id="3133148"/>
    <lineage>
        <taxon>Bacteria</taxon>
        <taxon>Pseudomonadati</taxon>
        <taxon>Bacteroidota</taxon>
        <taxon>Flavobacteriia</taxon>
        <taxon>Flavobacteriales</taxon>
        <taxon>Flavobacteriaceae</taxon>
        <taxon>Flavobacterium</taxon>
    </lineage>
</organism>
<gene>
    <name evidence="2" type="ORF">WFZ86_05685</name>
</gene>
<dbReference type="Proteomes" id="UP001468798">
    <property type="component" value="Unassembled WGS sequence"/>
</dbReference>
<evidence type="ECO:0000256" key="1">
    <source>
        <dbReference type="SAM" id="SignalP"/>
    </source>
</evidence>
<accession>A0ABU9NL04</accession>
<dbReference type="SUPFAM" id="SSF56935">
    <property type="entry name" value="Porins"/>
    <property type="match status" value="1"/>
</dbReference>
<comment type="caution">
    <text evidence="2">The sequence shown here is derived from an EMBL/GenBank/DDBJ whole genome shotgun (WGS) entry which is preliminary data.</text>
</comment>
<keyword evidence="1" id="KW-0732">Signal</keyword>
<dbReference type="EMBL" id="JBCGDP010000004">
    <property type="protein sequence ID" value="MEM0575983.1"/>
    <property type="molecule type" value="Genomic_DNA"/>
</dbReference>
<evidence type="ECO:0000313" key="3">
    <source>
        <dbReference type="Proteomes" id="UP001468798"/>
    </source>
</evidence>
<feature type="chain" id="PRO_5046592113" description="Long-chain fatty acid transport protein" evidence="1">
    <location>
        <begin position="20"/>
        <end position="415"/>
    </location>
</feature>
<dbReference type="Gene3D" id="2.40.160.60">
    <property type="entry name" value="Outer membrane protein transport protein (OMPP1/FadL/TodX)"/>
    <property type="match status" value="1"/>
</dbReference>